<organism evidence="1 2">
    <name type="scientific">Dentiscutata heterogama</name>
    <dbReference type="NCBI Taxonomy" id="1316150"/>
    <lineage>
        <taxon>Eukaryota</taxon>
        <taxon>Fungi</taxon>
        <taxon>Fungi incertae sedis</taxon>
        <taxon>Mucoromycota</taxon>
        <taxon>Glomeromycotina</taxon>
        <taxon>Glomeromycetes</taxon>
        <taxon>Diversisporales</taxon>
        <taxon>Gigasporaceae</taxon>
        <taxon>Dentiscutata</taxon>
    </lineage>
</organism>
<gene>
    <name evidence="1" type="ORF">DHETER_LOCUS11062</name>
</gene>
<name>A0ACA9P2C6_9GLOM</name>
<proteinExistence type="predicted"/>
<evidence type="ECO:0000313" key="1">
    <source>
        <dbReference type="EMBL" id="CAG8687233.1"/>
    </source>
</evidence>
<evidence type="ECO:0000313" key="2">
    <source>
        <dbReference type="Proteomes" id="UP000789702"/>
    </source>
</evidence>
<reference evidence="1" key="1">
    <citation type="submission" date="2021-06" db="EMBL/GenBank/DDBJ databases">
        <authorList>
            <person name="Kallberg Y."/>
            <person name="Tangrot J."/>
            <person name="Rosling A."/>
        </authorList>
    </citation>
    <scope>NUCLEOTIDE SEQUENCE</scope>
    <source>
        <strain evidence="1">IL203A</strain>
    </source>
</reference>
<accession>A0ACA9P2C6</accession>
<protein>
    <submittedName>
        <fullName evidence="1">15583_t:CDS:1</fullName>
    </submittedName>
</protein>
<feature type="non-terminal residue" evidence="1">
    <location>
        <position position="78"/>
    </location>
</feature>
<sequence>MSKRLYLSVKLISLGQIIPSLHYGTNSHYWWRVKNDSLIKEGVFLYPIRIGWQTLFEQNNKCFYMHITEGHEHNKIEP</sequence>
<comment type="caution">
    <text evidence="1">The sequence shown here is derived from an EMBL/GenBank/DDBJ whole genome shotgun (WGS) entry which is preliminary data.</text>
</comment>
<keyword evidence="2" id="KW-1185">Reference proteome</keyword>
<dbReference type="Proteomes" id="UP000789702">
    <property type="component" value="Unassembled WGS sequence"/>
</dbReference>
<dbReference type="EMBL" id="CAJVPU010023161">
    <property type="protein sequence ID" value="CAG8687233.1"/>
    <property type="molecule type" value="Genomic_DNA"/>
</dbReference>